<organism evidence="3">
    <name type="scientific">mine drainage metagenome</name>
    <dbReference type="NCBI Taxonomy" id="410659"/>
    <lineage>
        <taxon>unclassified sequences</taxon>
        <taxon>metagenomes</taxon>
        <taxon>ecological metagenomes</taxon>
    </lineage>
</organism>
<name>A0A1J5PWX6_9ZZZZ</name>
<dbReference type="Pfam" id="PF11127">
    <property type="entry name" value="YgaP-like_TM"/>
    <property type="match status" value="1"/>
</dbReference>
<feature type="domain" description="Inner membrane protein YgaP-like transmembrane" evidence="2">
    <location>
        <begin position="1"/>
        <end position="61"/>
    </location>
</feature>
<dbReference type="EMBL" id="MLJW01001995">
    <property type="protein sequence ID" value="OIQ75990.1"/>
    <property type="molecule type" value="Genomic_DNA"/>
</dbReference>
<dbReference type="AlphaFoldDB" id="A0A1J5PWX6"/>
<comment type="caution">
    <text evidence="3">The sequence shown here is derived from an EMBL/GenBank/DDBJ whole genome shotgun (WGS) entry which is preliminary data.</text>
</comment>
<sequence length="64" mass="6756">MSVNEGTLDRALRVIVGLVLIALTLTHVIGLWGWIGVVPLVAGAVGICPLYMVLGIRTCPMGKK</sequence>
<reference evidence="3" key="1">
    <citation type="submission" date="2016-10" db="EMBL/GenBank/DDBJ databases">
        <title>Sequence of Gallionella enrichment culture.</title>
        <authorList>
            <person name="Poehlein A."/>
            <person name="Muehling M."/>
            <person name="Daniel R."/>
        </authorList>
    </citation>
    <scope>NUCLEOTIDE SEQUENCE</scope>
</reference>
<keyword evidence="1" id="KW-0472">Membrane</keyword>
<feature type="transmembrane region" description="Helical" evidence="1">
    <location>
        <begin position="40"/>
        <end position="59"/>
    </location>
</feature>
<proteinExistence type="predicted"/>
<keyword evidence="1" id="KW-0812">Transmembrane</keyword>
<gene>
    <name evidence="3" type="ORF">GALL_423330</name>
</gene>
<evidence type="ECO:0000256" key="1">
    <source>
        <dbReference type="SAM" id="Phobius"/>
    </source>
</evidence>
<evidence type="ECO:0000313" key="3">
    <source>
        <dbReference type="EMBL" id="OIQ75990.1"/>
    </source>
</evidence>
<feature type="transmembrane region" description="Helical" evidence="1">
    <location>
        <begin position="12"/>
        <end position="34"/>
    </location>
</feature>
<protein>
    <recommendedName>
        <fullName evidence="2">Inner membrane protein YgaP-like transmembrane domain-containing protein</fullName>
    </recommendedName>
</protein>
<accession>A0A1J5PWX6</accession>
<keyword evidence="1" id="KW-1133">Transmembrane helix</keyword>
<evidence type="ECO:0000259" key="2">
    <source>
        <dbReference type="Pfam" id="PF11127"/>
    </source>
</evidence>
<dbReference type="InterPro" id="IPR021309">
    <property type="entry name" value="YgaP-like_TM"/>
</dbReference>